<dbReference type="EMBL" id="JBEZFP010000209">
    <property type="protein sequence ID" value="MEU8139876.1"/>
    <property type="molecule type" value="Genomic_DNA"/>
</dbReference>
<accession>A0ABV3DVV0</accession>
<organism evidence="3 4">
    <name type="scientific">Streptodolium elevatio</name>
    <dbReference type="NCBI Taxonomy" id="3157996"/>
    <lineage>
        <taxon>Bacteria</taxon>
        <taxon>Bacillati</taxon>
        <taxon>Actinomycetota</taxon>
        <taxon>Actinomycetes</taxon>
        <taxon>Kitasatosporales</taxon>
        <taxon>Streptomycetaceae</taxon>
        <taxon>Streptodolium</taxon>
    </lineage>
</organism>
<proteinExistence type="predicted"/>
<evidence type="ECO:0000259" key="2">
    <source>
        <dbReference type="Pfam" id="PF13400"/>
    </source>
</evidence>
<protein>
    <submittedName>
        <fullName evidence="3">Rv3654c family TadE-like protein</fullName>
    </submittedName>
</protein>
<reference evidence="3 4" key="1">
    <citation type="submission" date="2024-06" db="EMBL/GenBank/DDBJ databases">
        <title>The Natural Products Discovery Center: Release of the First 8490 Sequenced Strains for Exploring Actinobacteria Biosynthetic Diversity.</title>
        <authorList>
            <person name="Kalkreuter E."/>
            <person name="Kautsar S.A."/>
            <person name="Yang D."/>
            <person name="Bader C.D."/>
            <person name="Teijaro C.N."/>
            <person name="Fluegel L."/>
            <person name="Davis C.M."/>
            <person name="Simpson J.R."/>
            <person name="Lauterbach L."/>
            <person name="Steele A.D."/>
            <person name="Gui C."/>
            <person name="Meng S."/>
            <person name="Li G."/>
            <person name="Viehrig K."/>
            <person name="Ye F."/>
            <person name="Su P."/>
            <person name="Kiefer A.F."/>
            <person name="Nichols A."/>
            <person name="Cepeda A.J."/>
            <person name="Yan W."/>
            <person name="Fan B."/>
            <person name="Jiang Y."/>
            <person name="Adhikari A."/>
            <person name="Zheng C.-J."/>
            <person name="Schuster L."/>
            <person name="Cowan T.M."/>
            <person name="Smanski M.J."/>
            <person name="Chevrette M.G."/>
            <person name="De Carvalho L.P.S."/>
            <person name="Shen B."/>
        </authorList>
    </citation>
    <scope>NUCLEOTIDE SEQUENCE [LARGE SCALE GENOMIC DNA]</scope>
    <source>
        <strain evidence="3 4">NPDC048946</strain>
    </source>
</reference>
<keyword evidence="4" id="KW-1185">Reference proteome</keyword>
<gene>
    <name evidence="3" type="ORF">AB0C36_41070</name>
</gene>
<dbReference type="InterPro" id="IPR021202">
    <property type="entry name" value="Rv3654c-like"/>
</dbReference>
<comment type="caution">
    <text evidence="3">The sequence shown here is derived from an EMBL/GenBank/DDBJ whole genome shotgun (WGS) entry which is preliminary data.</text>
</comment>
<keyword evidence="1" id="KW-1133">Transmembrane helix</keyword>
<keyword evidence="1" id="KW-0472">Membrane</keyword>
<dbReference type="Pfam" id="PF13400">
    <property type="entry name" value="Tad"/>
    <property type="match status" value="1"/>
</dbReference>
<evidence type="ECO:0000313" key="4">
    <source>
        <dbReference type="Proteomes" id="UP001551482"/>
    </source>
</evidence>
<keyword evidence="1" id="KW-0812">Transmembrane</keyword>
<dbReference type="RefSeq" id="WP_358364390.1">
    <property type="nucleotide sequence ID" value="NZ_JBEZFP010000209.1"/>
</dbReference>
<dbReference type="InterPro" id="IPR028087">
    <property type="entry name" value="Tad_N"/>
</dbReference>
<feature type="transmembrane region" description="Helical" evidence="1">
    <location>
        <begin position="24"/>
        <end position="45"/>
    </location>
</feature>
<evidence type="ECO:0000313" key="3">
    <source>
        <dbReference type="EMBL" id="MEU8139876.1"/>
    </source>
</evidence>
<dbReference type="NCBIfam" id="TIGR03816">
    <property type="entry name" value="tadE_like_DECH"/>
    <property type="match status" value="1"/>
</dbReference>
<sequence length="129" mass="13259">MTGPAGPALPGRFRVERHGEEGSATVWVAVWSLLPVCLAMVMLAYGAAVATRHRAAAAADSAALSAAAHAAVGQGNACAEARRMAEEQGASLVMCVLRGEFVDVVAESRPPLLLRPFGKAQVAARAGPR</sequence>
<name>A0ABV3DVV0_9ACTN</name>
<evidence type="ECO:0000256" key="1">
    <source>
        <dbReference type="SAM" id="Phobius"/>
    </source>
</evidence>
<dbReference type="Proteomes" id="UP001551482">
    <property type="component" value="Unassembled WGS sequence"/>
</dbReference>
<feature type="domain" description="Putative Flp pilus-assembly TadG-like N-terminal" evidence="2">
    <location>
        <begin position="22"/>
        <end position="68"/>
    </location>
</feature>